<proteinExistence type="inferred from homology"/>
<evidence type="ECO:0000313" key="3">
    <source>
        <dbReference type="Proteomes" id="UP000249056"/>
    </source>
</evidence>
<dbReference type="SUPFAM" id="SSF55298">
    <property type="entry name" value="YjgF-like"/>
    <property type="match status" value="1"/>
</dbReference>
<dbReference type="InterPro" id="IPR035959">
    <property type="entry name" value="RutC-like_sf"/>
</dbReference>
<dbReference type="InterPro" id="IPR006175">
    <property type="entry name" value="YjgF/YER057c/UK114"/>
</dbReference>
<dbReference type="EMBL" id="QKRW01000022">
    <property type="protein sequence ID" value="RAL62791.1"/>
    <property type="molecule type" value="Genomic_DNA"/>
</dbReference>
<dbReference type="Proteomes" id="UP000249056">
    <property type="component" value="Unassembled WGS sequence"/>
</dbReference>
<name>A0A395IRM8_9HELO</name>
<dbReference type="GO" id="GO:0019239">
    <property type="term" value="F:deaminase activity"/>
    <property type="evidence" value="ECO:0007669"/>
    <property type="project" value="TreeGrafter"/>
</dbReference>
<gene>
    <name evidence="2" type="ORF">DID88_004633</name>
</gene>
<dbReference type="Pfam" id="PF01042">
    <property type="entry name" value="Ribonuc_L-PSP"/>
    <property type="match status" value="1"/>
</dbReference>
<dbReference type="AlphaFoldDB" id="A0A395IRM8"/>
<dbReference type="Gene3D" id="3.30.1330.40">
    <property type="entry name" value="RutC-like"/>
    <property type="match status" value="1"/>
</dbReference>
<keyword evidence="3" id="KW-1185">Reference proteome</keyword>
<dbReference type="GO" id="GO:0005829">
    <property type="term" value="C:cytosol"/>
    <property type="evidence" value="ECO:0007669"/>
    <property type="project" value="TreeGrafter"/>
</dbReference>
<dbReference type="GO" id="GO:0005739">
    <property type="term" value="C:mitochondrion"/>
    <property type="evidence" value="ECO:0007669"/>
    <property type="project" value="TreeGrafter"/>
</dbReference>
<sequence length="107" mass="11741">MFKHGATRLIASKPRTYTPKTLAQTFMKGDWNCPESRKIPAPIGPYSHAMMTPTAVYVSGQLPVDLDGNLVEGTISEKTKTVLHNLSEVLSAAGSSLERRFSRSKFS</sequence>
<comment type="caution">
    <text evidence="2">The sequence shown here is derived from an EMBL/GenBank/DDBJ whole genome shotgun (WGS) entry which is preliminary data.</text>
</comment>
<reference evidence="2 3" key="1">
    <citation type="submission" date="2018-06" db="EMBL/GenBank/DDBJ databases">
        <title>Genome Sequence of the Brown Rot Fungal Pathogen Monilinia fructigena.</title>
        <authorList>
            <person name="Landi L."/>
            <person name="De Miccolis Angelini R.M."/>
            <person name="Pollastro S."/>
            <person name="Abate D."/>
            <person name="Faretra F."/>
            <person name="Romanazzi G."/>
        </authorList>
    </citation>
    <scope>NUCLEOTIDE SEQUENCE [LARGE SCALE GENOMIC DNA]</scope>
    <source>
        <strain evidence="2 3">Mfrg269</strain>
    </source>
</reference>
<accession>A0A395IRM8</accession>
<dbReference type="CDD" id="cd00448">
    <property type="entry name" value="YjgF_YER057c_UK114_family"/>
    <property type="match status" value="1"/>
</dbReference>
<protein>
    <submittedName>
        <fullName evidence="2">Uncharacterized protein</fullName>
    </submittedName>
</protein>
<dbReference type="PANTHER" id="PTHR11803">
    <property type="entry name" value="2-IMINOBUTANOATE/2-IMINOPROPANOATE DEAMINASE RIDA"/>
    <property type="match status" value="1"/>
</dbReference>
<evidence type="ECO:0000256" key="1">
    <source>
        <dbReference type="ARBA" id="ARBA00010552"/>
    </source>
</evidence>
<evidence type="ECO:0000313" key="2">
    <source>
        <dbReference type="EMBL" id="RAL62791.1"/>
    </source>
</evidence>
<dbReference type="OrthoDB" id="309640at2759"/>
<comment type="similarity">
    <text evidence="1">Belongs to the RutC family.</text>
</comment>
<dbReference type="PANTHER" id="PTHR11803:SF58">
    <property type="entry name" value="PROTEIN HMF1-RELATED"/>
    <property type="match status" value="1"/>
</dbReference>
<organism evidence="2 3">
    <name type="scientific">Monilinia fructigena</name>
    <dbReference type="NCBI Taxonomy" id="38457"/>
    <lineage>
        <taxon>Eukaryota</taxon>
        <taxon>Fungi</taxon>
        <taxon>Dikarya</taxon>
        <taxon>Ascomycota</taxon>
        <taxon>Pezizomycotina</taxon>
        <taxon>Leotiomycetes</taxon>
        <taxon>Helotiales</taxon>
        <taxon>Sclerotiniaceae</taxon>
        <taxon>Monilinia</taxon>
    </lineage>
</organism>